<reference evidence="1 2" key="1">
    <citation type="submission" date="2019-05" db="EMBL/GenBank/DDBJ databases">
        <title>Emergence of the Ug99 lineage of the wheat stem rust pathogen through somatic hybridization.</title>
        <authorList>
            <person name="Li F."/>
            <person name="Upadhyaya N.M."/>
            <person name="Sperschneider J."/>
            <person name="Matny O."/>
            <person name="Nguyen-Phuc H."/>
            <person name="Mago R."/>
            <person name="Raley C."/>
            <person name="Miller M.E."/>
            <person name="Silverstein K.A.T."/>
            <person name="Henningsen E."/>
            <person name="Hirsch C.D."/>
            <person name="Visser B."/>
            <person name="Pretorius Z.A."/>
            <person name="Steffenson B.J."/>
            <person name="Schwessinger B."/>
            <person name="Dodds P.N."/>
            <person name="Figueroa M."/>
        </authorList>
    </citation>
    <scope>NUCLEOTIDE SEQUENCE [LARGE SCALE GENOMIC DNA]</scope>
    <source>
        <strain evidence="1">21-0</strain>
    </source>
</reference>
<keyword evidence="2" id="KW-1185">Reference proteome</keyword>
<evidence type="ECO:0000313" key="1">
    <source>
        <dbReference type="EMBL" id="KAA1092963.1"/>
    </source>
</evidence>
<dbReference type="EMBL" id="VSWC01000080">
    <property type="protein sequence ID" value="KAA1092963.1"/>
    <property type="molecule type" value="Genomic_DNA"/>
</dbReference>
<name>A0A5B0NVH2_PUCGR</name>
<evidence type="ECO:0000313" key="2">
    <source>
        <dbReference type="Proteomes" id="UP000324748"/>
    </source>
</evidence>
<dbReference type="Proteomes" id="UP000324748">
    <property type="component" value="Unassembled WGS sequence"/>
</dbReference>
<dbReference type="AlphaFoldDB" id="A0A5B0NVH2"/>
<comment type="caution">
    <text evidence="1">The sequence shown here is derived from an EMBL/GenBank/DDBJ whole genome shotgun (WGS) entry which is preliminary data.</text>
</comment>
<protein>
    <submittedName>
        <fullName evidence="1">Uncharacterized protein</fullName>
    </submittedName>
</protein>
<accession>A0A5B0NVH2</accession>
<proteinExistence type="predicted"/>
<gene>
    <name evidence="1" type="ORF">PGT21_019382</name>
</gene>
<organism evidence="1 2">
    <name type="scientific">Puccinia graminis f. sp. tritici</name>
    <dbReference type="NCBI Taxonomy" id="56615"/>
    <lineage>
        <taxon>Eukaryota</taxon>
        <taxon>Fungi</taxon>
        <taxon>Dikarya</taxon>
        <taxon>Basidiomycota</taxon>
        <taxon>Pucciniomycotina</taxon>
        <taxon>Pucciniomycetes</taxon>
        <taxon>Pucciniales</taxon>
        <taxon>Pucciniaceae</taxon>
        <taxon>Puccinia</taxon>
    </lineage>
</organism>
<sequence>MSDAKRGKSEYMTASNQHRSAHLSMIGHRPSAFYDYFTSATEVLAASICNKTNCWCRYQDTQLVAQHSSCGAFTLPNGNDGIAITGPSFTWAQA</sequence>